<dbReference type="Proteomes" id="UP001190700">
    <property type="component" value="Unassembled WGS sequence"/>
</dbReference>
<feature type="region of interest" description="Disordered" evidence="1">
    <location>
        <begin position="1"/>
        <end position="121"/>
    </location>
</feature>
<feature type="region of interest" description="Disordered" evidence="1">
    <location>
        <begin position="227"/>
        <end position="275"/>
    </location>
</feature>
<feature type="compositionally biased region" description="Low complexity" evidence="1">
    <location>
        <begin position="99"/>
        <end position="113"/>
    </location>
</feature>
<feature type="compositionally biased region" description="Basic and acidic residues" evidence="1">
    <location>
        <begin position="140"/>
        <end position="165"/>
    </location>
</feature>
<organism evidence="2 3">
    <name type="scientific">Cymbomonas tetramitiformis</name>
    <dbReference type="NCBI Taxonomy" id="36881"/>
    <lineage>
        <taxon>Eukaryota</taxon>
        <taxon>Viridiplantae</taxon>
        <taxon>Chlorophyta</taxon>
        <taxon>Pyramimonadophyceae</taxon>
        <taxon>Pyramimonadales</taxon>
        <taxon>Pyramimonadaceae</taxon>
        <taxon>Cymbomonas</taxon>
    </lineage>
</organism>
<sequence length="275" mass="29760">MSPPPVPPHPPPPPTPPTVHRHTASSGDLRQEVALGESTTLRHPPPTARVHHPAKAVSFQADQEFEDTEWPALTSKPRIPQISGSSPHPPPSASVNHFSPNPFSSLSPSASPPDTQFSFPQLEPPALFAFRYFDTVTATDLREDPDHEDPAWEKTKRQRKRDKEKQKKARQQQQKLDRQHQVAESLASANSTATAPVQTDITVDCNTQCPVSYLTDLLTGTTSVASDISEDTLDTATTPPTSTTPLPPPSSPPDCHQPEPRATGVPPATTIAPHG</sequence>
<feature type="compositionally biased region" description="Low complexity" evidence="1">
    <location>
        <begin position="234"/>
        <end position="244"/>
    </location>
</feature>
<comment type="caution">
    <text evidence="2">The sequence shown here is derived from an EMBL/GenBank/DDBJ whole genome shotgun (WGS) entry which is preliminary data.</text>
</comment>
<accession>A0AAE0BFY0</accession>
<gene>
    <name evidence="2" type="ORF">CYMTET_54559</name>
</gene>
<feature type="compositionally biased region" description="Pro residues" evidence="1">
    <location>
        <begin position="1"/>
        <end position="17"/>
    </location>
</feature>
<keyword evidence="3" id="KW-1185">Reference proteome</keyword>
<reference evidence="2 3" key="1">
    <citation type="journal article" date="2015" name="Genome Biol. Evol.">
        <title>Comparative Genomics of a Bacterivorous Green Alga Reveals Evolutionary Causalities and Consequences of Phago-Mixotrophic Mode of Nutrition.</title>
        <authorList>
            <person name="Burns J.A."/>
            <person name="Paasch A."/>
            <person name="Narechania A."/>
            <person name="Kim E."/>
        </authorList>
    </citation>
    <scope>NUCLEOTIDE SEQUENCE [LARGE SCALE GENOMIC DNA]</scope>
    <source>
        <strain evidence="2 3">PLY_AMNH</strain>
    </source>
</reference>
<dbReference type="AlphaFoldDB" id="A0AAE0BFY0"/>
<proteinExistence type="predicted"/>
<evidence type="ECO:0000256" key="1">
    <source>
        <dbReference type="SAM" id="MobiDB-lite"/>
    </source>
</evidence>
<name>A0AAE0BFY0_9CHLO</name>
<evidence type="ECO:0000313" key="3">
    <source>
        <dbReference type="Proteomes" id="UP001190700"/>
    </source>
</evidence>
<protein>
    <submittedName>
        <fullName evidence="2">Uncharacterized protein</fullName>
    </submittedName>
</protein>
<dbReference type="EMBL" id="LGRX02035339">
    <property type="protein sequence ID" value="KAK3235233.1"/>
    <property type="molecule type" value="Genomic_DNA"/>
</dbReference>
<feature type="region of interest" description="Disordered" evidence="1">
    <location>
        <begin position="140"/>
        <end position="195"/>
    </location>
</feature>
<evidence type="ECO:0000313" key="2">
    <source>
        <dbReference type="EMBL" id="KAK3235233.1"/>
    </source>
</evidence>